<evidence type="ECO:0000313" key="9">
    <source>
        <dbReference type="Proteomes" id="UP000236047"/>
    </source>
</evidence>
<feature type="transmembrane region" description="Helical" evidence="6">
    <location>
        <begin position="210"/>
        <end position="229"/>
    </location>
</feature>
<dbReference type="SUPFAM" id="SSF82866">
    <property type="entry name" value="Multidrug efflux transporter AcrB transmembrane domain"/>
    <property type="match status" value="2"/>
</dbReference>
<feature type="transmembrane region" description="Helical" evidence="6">
    <location>
        <begin position="315"/>
        <end position="338"/>
    </location>
</feature>
<evidence type="ECO:0000259" key="7">
    <source>
        <dbReference type="PROSITE" id="PS50156"/>
    </source>
</evidence>
<organism evidence="8 9">
    <name type="scientific">Streptomyces noursei</name>
    <name type="common">Streptomyces albulus</name>
    <dbReference type="NCBI Taxonomy" id="1971"/>
    <lineage>
        <taxon>Bacteria</taxon>
        <taxon>Bacillati</taxon>
        <taxon>Actinomycetota</taxon>
        <taxon>Actinomycetes</taxon>
        <taxon>Kitasatosporales</taxon>
        <taxon>Streptomycetaceae</taxon>
        <taxon>Streptomyces</taxon>
    </lineage>
</organism>
<feature type="transmembrane region" description="Helical" evidence="6">
    <location>
        <begin position="235"/>
        <end position="257"/>
    </location>
</feature>
<accession>A0A2N8PAL4</accession>
<feature type="transmembrane region" description="Helical" evidence="6">
    <location>
        <begin position="711"/>
        <end position="730"/>
    </location>
</feature>
<evidence type="ECO:0000256" key="5">
    <source>
        <dbReference type="ARBA" id="ARBA00023136"/>
    </source>
</evidence>
<keyword evidence="9" id="KW-1185">Reference proteome</keyword>
<proteinExistence type="predicted"/>
<comment type="caution">
    <text evidence="8">The sequence shown here is derived from an EMBL/GenBank/DDBJ whole genome shotgun (WGS) entry which is preliminary data.</text>
</comment>
<dbReference type="PROSITE" id="PS50156">
    <property type="entry name" value="SSD"/>
    <property type="match status" value="1"/>
</dbReference>
<evidence type="ECO:0000256" key="6">
    <source>
        <dbReference type="SAM" id="Phobius"/>
    </source>
</evidence>
<keyword evidence="3 6" id="KW-0812">Transmembrane</keyword>
<feature type="transmembrane region" description="Helical" evidence="6">
    <location>
        <begin position="596"/>
        <end position="617"/>
    </location>
</feature>
<feature type="domain" description="SSD" evidence="7">
    <location>
        <begin position="206"/>
        <end position="337"/>
    </location>
</feature>
<dbReference type="EMBL" id="LJSN01000003">
    <property type="protein sequence ID" value="PNE38056.1"/>
    <property type="molecule type" value="Genomic_DNA"/>
</dbReference>
<evidence type="ECO:0000256" key="3">
    <source>
        <dbReference type="ARBA" id="ARBA00022692"/>
    </source>
</evidence>
<comment type="subcellular location">
    <subcellularLocation>
        <location evidence="1">Cell membrane</location>
        <topology evidence="1">Multi-pass membrane protein</topology>
    </subcellularLocation>
</comment>
<keyword evidence="2" id="KW-1003">Cell membrane</keyword>
<keyword evidence="4 6" id="KW-1133">Transmembrane helix</keyword>
<evidence type="ECO:0000313" key="8">
    <source>
        <dbReference type="EMBL" id="PNE38056.1"/>
    </source>
</evidence>
<feature type="transmembrane region" description="Helical" evidence="6">
    <location>
        <begin position="683"/>
        <end position="705"/>
    </location>
</feature>
<sequence length="777" mass="83119">MSEGKGDRFARAGEFLARRRWWVVILWLLVAGALGAFAGKAQTTLQGAGFDVEGSESQAVAQLLDREFHDSTATSAVVVYTSDGPVTDPAFAKKAAAVDERLRRVPGVAEVRGYATSGNPELVSRDRHTALSTVVLSGGQSAAQNAIPNLRERIADAGIDVKITGFPAVQYDTYQLSQDDLTKTEAITFPVVAVFLLIFFRTVVSALVPLLLGGIAVATATGVLGLLGAQFPISVFALNIGSLIGLGLAIDFCLIMVRRVREERAAGRTASRAVTAMLTTSGRSVLFSGLTLLLSMVLVTVVFRDMMIVRSITFGVALVSAIGLAGAMTLVPALLYLLGDRIERLRVMPAPKPKAPNSGVWYRLSMSVTRRPTGWLLLSVLLLGVLSLPTLHMEFVGANTGALPSSTGSAVGAREVESAFTKNALTPIKITIRSRDRNGAFTPDFLTALRTTTDTLARDPRTEQVASLSTMLGKLPDGAFAKLRKDSFDGAPAARSAPVARLVNLHSRADTATITVVPKAEMYDREHLDYVTDLREHVLPELTGLRGYDVQVGGDAASFVDFETSLYGRFPIVAAVITLAILALLLLFFRSLLLPLKAVVTSVLPLVAAYGALVWVFQDGHGEGVLGFTSQGRLSVITPMIVFTILFALSTDYEVFLLSRVRENFERTGDTERSVALGLQQTAGLITAAAMILIATFGSLAASSVETLKEIGIGLAIGVLLDATIVRLIIVPATMQLARGANWWLPKWLRPILPQLSHEGPSAPRRVDTPEPMESTA</sequence>
<dbReference type="Pfam" id="PF03176">
    <property type="entry name" value="MMPL"/>
    <property type="match status" value="2"/>
</dbReference>
<feature type="transmembrane region" description="Helical" evidence="6">
    <location>
        <begin position="637"/>
        <end position="658"/>
    </location>
</feature>
<protein>
    <recommendedName>
        <fullName evidence="7">SSD domain-containing protein</fullName>
    </recommendedName>
</protein>
<feature type="transmembrane region" description="Helical" evidence="6">
    <location>
        <begin position="373"/>
        <end position="391"/>
    </location>
</feature>
<dbReference type="InterPro" id="IPR000731">
    <property type="entry name" value="SSD"/>
</dbReference>
<name>A0A2N8PAL4_STRNR</name>
<dbReference type="GO" id="GO:0005886">
    <property type="term" value="C:plasma membrane"/>
    <property type="evidence" value="ECO:0007669"/>
    <property type="project" value="UniProtKB-SubCell"/>
</dbReference>
<evidence type="ECO:0000256" key="2">
    <source>
        <dbReference type="ARBA" id="ARBA00022475"/>
    </source>
</evidence>
<gene>
    <name evidence="8" type="ORF">AOB60_28270</name>
</gene>
<feature type="transmembrane region" description="Helical" evidence="6">
    <location>
        <begin position="570"/>
        <end position="589"/>
    </location>
</feature>
<dbReference type="PANTHER" id="PTHR33406">
    <property type="entry name" value="MEMBRANE PROTEIN MJ1562-RELATED"/>
    <property type="match status" value="1"/>
</dbReference>
<evidence type="ECO:0000256" key="4">
    <source>
        <dbReference type="ARBA" id="ARBA00022989"/>
    </source>
</evidence>
<keyword evidence="5 6" id="KW-0472">Membrane</keyword>
<dbReference type="Gene3D" id="1.20.1640.10">
    <property type="entry name" value="Multidrug efflux transporter AcrB transmembrane domain"/>
    <property type="match status" value="2"/>
</dbReference>
<dbReference type="InterPro" id="IPR050545">
    <property type="entry name" value="Mycobact_MmpL"/>
</dbReference>
<dbReference type="Proteomes" id="UP000236047">
    <property type="component" value="Unassembled WGS sequence"/>
</dbReference>
<feature type="transmembrane region" description="Helical" evidence="6">
    <location>
        <begin position="285"/>
        <end position="303"/>
    </location>
</feature>
<reference evidence="9" key="1">
    <citation type="submission" date="2015-09" db="EMBL/GenBank/DDBJ databases">
        <authorList>
            <person name="Graham D.E."/>
            <person name="Mahan K.M."/>
            <person name="Klingeman D.M."/>
            <person name="Fida T."/>
            <person name="Giannone R.J."/>
            <person name="Hettich R.L."/>
            <person name="Parry R.J."/>
            <person name="Spain J.C."/>
        </authorList>
    </citation>
    <scope>NUCLEOTIDE SEQUENCE [LARGE SCALE GENOMIC DNA]</scope>
    <source>
        <strain evidence="9">JCM 4701</strain>
    </source>
</reference>
<dbReference type="AlphaFoldDB" id="A0A2N8PAL4"/>
<evidence type="ECO:0000256" key="1">
    <source>
        <dbReference type="ARBA" id="ARBA00004651"/>
    </source>
</evidence>
<feature type="transmembrane region" description="Helical" evidence="6">
    <location>
        <begin position="21"/>
        <end position="39"/>
    </location>
</feature>
<dbReference type="RefSeq" id="WP_180990308.1">
    <property type="nucleotide sequence ID" value="NZ_LJSN01000003.1"/>
</dbReference>
<feature type="transmembrane region" description="Helical" evidence="6">
    <location>
        <begin position="186"/>
        <end position="203"/>
    </location>
</feature>
<dbReference type="InterPro" id="IPR004869">
    <property type="entry name" value="MMPL_dom"/>
</dbReference>
<dbReference type="PANTHER" id="PTHR33406:SF13">
    <property type="entry name" value="MEMBRANE PROTEIN YDFJ"/>
    <property type="match status" value="1"/>
</dbReference>